<dbReference type="GeneID" id="60421338"/>
<keyword evidence="1" id="KW-0472">Membrane</keyword>
<protein>
    <submittedName>
        <fullName evidence="2">Uncharacterized protein</fullName>
    </submittedName>
</protein>
<reference evidence="3" key="1">
    <citation type="submission" date="2015-10" db="EMBL/GenBank/DDBJ databases">
        <title>Niche specialization of a soil ammonia-oxidizing archaeon, Candidatus Nitrosocosmicus oleophilus.</title>
        <authorList>
            <person name="Jung M.-Y."/>
            <person name="Rhee S.-K."/>
        </authorList>
    </citation>
    <scope>NUCLEOTIDE SEQUENCE [LARGE SCALE GENOMIC DNA]</scope>
    <source>
        <strain evidence="3">MY3</strain>
    </source>
</reference>
<keyword evidence="1" id="KW-0812">Transmembrane</keyword>
<feature type="transmembrane region" description="Helical" evidence="1">
    <location>
        <begin position="7"/>
        <end position="24"/>
    </location>
</feature>
<dbReference type="KEGG" id="taa:NMY3_01262"/>
<proteinExistence type="predicted"/>
<feature type="transmembrane region" description="Helical" evidence="1">
    <location>
        <begin position="30"/>
        <end position="47"/>
    </location>
</feature>
<evidence type="ECO:0000256" key="1">
    <source>
        <dbReference type="SAM" id="Phobius"/>
    </source>
</evidence>
<evidence type="ECO:0000313" key="2">
    <source>
        <dbReference type="EMBL" id="ALI35466.1"/>
    </source>
</evidence>
<keyword evidence="1" id="KW-1133">Transmembrane helix</keyword>
<dbReference type="RefSeq" id="WP_196817926.1">
    <property type="nucleotide sequence ID" value="NZ_CP012850.1"/>
</dbReference>
<keyword evidence="3" id="KW-1185">Reference proteome</keyword>
<sequence>MNKLKKISLIFTLSTFVIALLALVTLNALFIVGGVASFVMALFYLYLQRARQSFKKDLLDAMK</sequence>
<gene>
    <name evidence="2" type="ORF">NMY3_01262</name>
</gene>
<organism evidence="2 3">
    <name type="scientific">Candidatus Nitrosocosmicus oleophilus</name>
    <dbReference type="NCBI Taxonomy" id="1353260"/>
    <lineage>
        <taxon>Archaea</taxon>
        <taxon>Nitrososphaerota</taxon>
        <taxon>Nitrososphaeria</taxon>
        <taxon>Nitrososphaerales</taxon>
        <taxon>Nitrososphaeraceae</taxon>
        <taxon>Candidatus Nitrosocosmicus</taxon>
    </lineage>
</organism>
<dbReference type="AlphaFoldDB" id="A0A654LYF9"/>
<dbReference type="EMBL" id="CP012850">
    <property type="protein sequence ID" value="ALI35466.1"/>
    <property type="molecule type" value="Genomic_DNA"/>
</dbReference>
<evidence type="ECO:0000313" key="3">
    <source>
        <dbReference type="Proteomes" id="UP000058925"/>
    </source>
</evidence>
<name>A0A654LYF9_9ARCH</name>
<accession>A0A654LYF9</accession>
<dbReference type="Proteomes" id="UP000058925">
    <property type="component" value="Chromosome"/>
</dbReference>